<dbReference type="EMBL" id="NHOG01000021">
    <property type="protein sequence ID" value="OVZ78597.1"/>
    <property type="molecule type" value="Genomic_DNA"/>
</dbReference>
<protein>
    <submittedName>
        <fullName evidence="1">Uncharacterized protein</fullName>
    </submittedName>
</protein>
<organism evidence="1 2">
    <name type="scientific">Yersinia kristensenii</name>
    <dbReference type="NCBI Taxonomy" id="28152"/>
    <lineage>
        <taxon>Bacteria</taxon>
        <taxon>Pseudomonadati</taxon>
        <taxon>Pseudomonadota</taxon>
        <taxon>Gammaproteobacteria</taxon>
        <taxon>Enterobacterales</taxon>
        <taxon>Yersiniaceae</taxon>
        <taxon>Yersinia</taxon>
    </lineage>
</organism>
<dbReference type="Proteomes" id="UP000195840">
    <property type="component" value="Unassembled WGS sequence"/>
</dbReference>
<sequence length="176" mass="19749">MKHIINQESEVTIKDADEVLISGVPVNSIPTRVLSGEWPVFIAGELISAWAGSHGWDNPQKMVELYRWRTGALWLETLPDNGKGRAFTHAGQIWLISLDMVLMILMEGVESAVYAKLGADRHAEVEIAMIYNRSLKFLDYSRVTGLTEEATSHINYLFKMATEHLTQQGNAEPITH</sequence>
<comment type="caution">
    <text evidence="1">The sequence shown here is derived from an EMBL/GenBank/DDBJ whole genome shotgun (WGS) entry which is preliminary data.</text>
</comment>
<evidence type="ECO:0000313" key="1">
    <source>
        <dbReference type="EMBL" id="OVZ78597.1"/>
    </source>
</evidence>
<proteinExistence type="predicted"/>
<dbReference type="RefSeq" id="WP_050916152.1">
    <property type="nucleotide sequence ID" value="NZ_CAWNET010000014.1"/>
</dbReference>
<evidence type="ECO:0000313" key="2">
    <source>
        <dbReference type="Proteomes" id="UP000195840"/>
    </source>
</evidence>
<name>A0AB73NKM7_YERKR</name>
<reference evidence="1 2" key="1">
    <citation type="submission" date="2017-05" db="EMBL/GenBank/DDBJ databases">
        <title>Whole genome sequencing of Yersinia kristensenii.</title>
        <authorList>
            <person name="Campioni F."/>
        </authorList>
    </citation>
    <scope>NUCLEOTIDE SEQUENCE [LARGE SCALE GENOMIC DNA]</scope>
    <source>
        <strain evidence="1 2">CFSAN060538</strain>
    </source>
</reference>
<accession>A0AB73NKM7</accession>
<keyword evidence="2" id="KW-1185">Reference proteome</keyword>
<dbReference type="AlphaFoldDB" id="A0AB73NKM7"/>
<gene>
    <name evidence="1" type="ORF">CBW52_18325</name>
</gene>